<accession>A0A922NVN6</accession>
<dbReference type="PROSITE" id="PS50943">
    <property type="entry name" value="HTH_CROC1"/>
    <property type="match status" value="1"/>
</dbReference>
<dbReference type="GO" id="GO:0003677">
    <property type="term" value="F:DNA binding"/>
    <property type="evidence" value="ECO:0007669"/>
    <property type="project" value="InterPro"/>
</dbReference>
<protein>
    <recommendedName>
        <fullName evidence="1">HTH cro/C1-type domain-containing protein</fullName>
    </recommendedName>
</protein>
<dbReference type="CDD" id="cd00093">
    <property type="entry name" value="HTH_XRE"/>
    <property type="match status" value="1"/>
</dbReference>
<comment type="caution">
    <text evidence="2">The sequence shown here is derived from an EMBL/GenBank/DDBJ whole genome shotgun (WGS) entry which is preliminary data.</text>
</comment>
<dbReference type="SUPFAM" id="SSF47413">
    <property type="entry name" value="lambda repressor-like DNA-binding domains"/>
    <property type="match status" value="1"/>
</dbReference>
<proteinExistence type="predicted"/>
<dbReference type="Proteomes" id="UP000028704">
    <property type="component" value="Unassembled WGS sequence"/>
</dbReference>
<sequence>MLVISKEARLGERSLRYYKNIRQNKGLSQAVVGEVISRQSLISFEKGESTPRYETMMFLLRQIDMTFGDVENSYTEIERVL</sequence>
<dbReference type="Gene3D" id="1.10.260.40">
    <property type="entry name" value="lambda repressor-like DNA-binding domains"/>
    <property type="match status" value="1"/>
</dbReference>
<reference evidence="2 3" key="1">
    <citation type="journal article" date="2014" name="Int. J. Syst. Evol. Microbiol.">
        <title>Phylogenomics and the dynamic genome evolution of the genus Streptococcus.</title>
        <authorList>
            <consortium name="The Broad Institute Genome Sequencing Platform"/>
            <person name="Richards V.P."/>
            <person name="Palmer S.R."/>
            <person name="Pavinski Bitar P.D."/>
            <person name="Qin X."/>
            <person name="Weinstock G.M."/>
            <person name="Highlander S.K."/>
            <person name="Town C.D."/>
            <person name="Burne R.A."/>
            <person name="Stanhope M.J."/>
        </authorList>
    </citation>
    <scope>NUCLEOTIDE SEQUENCE [LARGE SCALE GENOMIC DNA]</scope>
    <source>
        <strain evidence="2 3">CECT 5772</strain>
    </source>
</reference>
<dbReference type="AlphaFoldDB" id="A0A922NVN6"/>
<evidence type="ECO:0000313" key="3">
    <source>
        <dbReference type="Proteomes" id="UP000028704"/>
    </source>
</evidence>
<gene>
    <name evidence="2" type="ORF">CECT5772_03049</name>
</gene>
<dbReference type="InterPro" id="IPR001387">
    <property type="entry name" value="Cro/C1-type_HTH"/>
</dbReference>
<evidence type="ECO:0000313" key="2">
    <source>
        <dbReference type="EMBL" id="KED04898.1"/>
    </source>
</evidence>
<dbReference type="InterPro" id="IPR010982">
    <property type="entry name" value="Lambda_DNA-bd_dom_sf"/>
</dbReference>
<dbReference type="Pfam" id="PF01381">
    <property type="entry name" value="HTH_3"/>
    <property type="match status" value="1"/>
</dbReference>
<feature type="domain" description="HTH cro/C1-type" evidence="1">
    <location>
        <begin position="19"/>
        <end position="70"/>
    </location>
</feature>
<name>A0A922NVN6_9STRE</name>
<evidence type="ECO:0000259" key="1">
    <source>
        <dbReference type="PROSITE" id="PS50943"/>
    </source>
</evidence>
<organism evidence="2 3">
    <name type="scientific">Streptococcus equi subsp. ruminatorum CECT 5772</name>
    <dbReference type="NCBI Taxonomy" id="1051981"/>
    <lineage>
        <taxon>Bacteria</taxon>
        <taxon>Bacillati</taxon>
        <taxon>Bacillota</taxon>
        <taxon>Bacilli</taxon>
        <taxon>Lactobacillales</taxon>
        <taxon>Streptococcaceae</taxon>
        <taxon>Streptococcus</taxon>
    </lineage>
</organism>
<dbReference type="EMBL" id="AWEX01000024">
    <property type="protein sequence ID" value="KED04898.1"/>
    <property type="molecule type" value="Genomic_DNA"/>
</dbReference>